<reference evidence="1 2" key="1">
    <citation type="journal article" date="2018" name="Nat. Ecol. Evol.">
        <title>Pezizomycetes genomes reveal the molecular basis of ectomycorrhizal truffle lifestyle.</title>
        <authorList>
            <person name="Murat C."/>
            <person name="Payen T."/>
            <person name="Noel B."/>
            <person name="Kuo A."/>
            <person name="Morin E."/>
            <person name="Chen J."/>
            <person name="Kohler A."/>
            <person name="Krizsan K."/>
            <person name="Balestrini R."/>
            <person name="Da Silva C."/>
            <person name="Montanini B."/>
            <person name="Hainaut M."/>
            <person name="Levati E."/>
            <person name="Barry K.W."/>
            <person name="Belfiori B."/>
            <person name="Cichocki N."/>
            <person name="Clum A."/>
            <person name="Dockter R.B."/>
            <person name="Fauchery L."/>
            <person name="Guy J."/>
            <person name="Iotti M."/>
            <person name="Le Tacon F."/>
            <person name="Lindquist E.A."/>
            <person name="Lipzen A."/>
            <person name="Malagnac F."/>
            <person name="Mello A."/>
            <person name="Molinier V."/>
            <person name="Miyauchi S."/>
            <person name="Poulain J."/>
            <person name="Riccioni C."/>
            <person name="Rubini A."/>
            <person name="Sitrit Y."/>
            <person name="Splivallo R."/>
            <person name="Traeger S."/>
            <person name="Wang M."/>
            <person name="Zifcakova L."/>
            <person name="Wipf D."/>
            <person name="Zambonelli A."/>
            <person name="Paolocci F."/>
            <person name="Nowrousian M."/>
            <person name="Ottonello S."/>
            <person name="Baldrian P."/>
            <person name="Spatafora J.W."/>
            <person name="Henrissat B."/>
            <person name="Nagy L.G."/>
            <person name="Aury J.M."/>
            <person name="Wincker P."/>
            <person name="Grigoriev I.V."/>
            <person name="Bonfante P."/>
            <person name="Martin F.M."/>
        </authorList>
    </citation>
    <scope>NUCLEOTIDE SEQUENCE [LARGE SCALE GENOMIC DNA]</scope>
    <source>
        <strain evidence="1 2">CCBAS932</strain>
    </source>
</reference>
<sequence>MRIGKVGNLARKRIQSNNPCTQHCLTSGRHMSPSPHLTAFFHRVTNPSSRLPELSRLQPTFMPRLVPMLVSEVIVYHSLLRELLSVVAKQSNCNRTIEPSHIERPAKYDITPRSRYHHHRIVIVHLDLKPFQNLPFQSLSKAPDHWITRRVLFF</sequence>
<dbReference type="InParanoid" id="A0A3N4KNQ3"/>
<gene>
    <name evidence="1" type="ORF">P167DRAFT_234448</name>
</gene>
<dbReference type="Proteomes" id="UP000277580">
    <property type="component" value="Unassembled WGS sequence"/>
</dbReference>
<name>A0A3N4KNQ3_9PEZI</name>
<dbReference type="EMBL" id="ML119138">
    <property type="protein sequence ID" value="RPB11078.1"/>
    <property type="molecule type" value="Genomic_DNA"/>
</dbReference>
<evidence type="ECO:0000313" key="2">
    <source>
        <dbReference type="Proteomes" id="UP000277580"/>
    </source>
</evidence>
<evidence type="ECO:0000313" key="1">
    <source>
        <dbReference type="EMBL" id="RPB11078.1"/>
    </source>
</evidence>
<protein>
    <submittedName>
        <fullName evidence="1">Uncharacterized protein</fullName>
    </submittedName>
</protein>
<accession>A0A3N4KNQ3</accession>
<organism evidence="1 2">
    <name type="scientific">Morchella conica CCBAS932</name>
    <dbReference type="NCBI Taxonomy" id="1392247"/>
    <lineage>
        <taxon>Eukaryota</taxon>
        <taxon>Fungi</taxon>
        <taxon>Dikarya</taxon>
        <taxon>Ascomycota</taxon>
        <taxon>Pezizomycotina</taxon>
        <taxon>Pezizomycetes</taxon>
        <taxon>Pezizales</taxon>
        <taxon>Morchellaceae</taxon>
        <taxon>Morchella</taxon>
    </lineage>
</organism>
<dbReference type="AlphaFoldDB" id="A0A3N4KNQ3"/>
<keyword evidence="2" id="KW-1185">Reference proteome</keyword>
<proteinExistence type="predicted"/>